<evidence type="ECO:0000313" key="1">
    <source>
        <dbReference type="EMBL" id="CAB4135607.1"/>
    </source>
</evidence>
<protein>
    <submittedName>
        <fullName evidence="9">Uncharacterized protein</fullName>
    </submittedName>
</protein>
<evidence type="ECO:0000313" key="10">
    <source>
        <dbReference type="EMBL" id="CAB4220183.1"/>
    </source>
</evidence>
<evidence type="ECO:0000313" key="6">
    <source>
        <dbReference type="EMBL" id="CAB4179268.1"/>
    </source>
</evidence>
<gene>
    <name evidence="6" type="ORF">UFOVP1031_48</name>
    <name evidence="7" type="ORF">UFOVP1172_87</name>
    <name evidence="8" type="ORF">UFOVP1240_149</name>
    <name evidence="9" type="ORF">UFOVP1486_49</name>
    <name evidence="11" type="ORF">UFOVP1578_120</name>
    <name evidence="10" type="ORF">UFOVP1630_112</name>
    <name evidence="1" type="ORF">UFOVP288_9</name>
    <name evidence="2" type="ORF">UFOVP483_30</name>
    <name evidence="3" type="ORF">UFOVP573_106</name>
    <name evidence="4" type="ORF">UFOVP769_9</name>
    <name evidence="5" type="ORF">UFOVP962_134</name>
</gene>
<reference evidence="9" key="1">
    <citation type="submission" date="2020-05" db="EMBL/GenBank/DDBJ databases">
        <authorList>
            <person name="Chiriac C."/>
            <person name="Salcher M."/>
            <person name="Ghai R."/>
            <person name="Kavagutti S V."/>
        </authorList>
    </citation>
    <scope>NUCLEOTIDE SEQUENCE</scope>
</reference>
<evidence type="ECO:0000313" key="5">
    <source>
        <dbReference type="EMBL" id="CAB4175219.1"/>
    </source>
</evidence>
<dbReference type="EMBL" id="LR797492">
    <property type="protein sequence ID" value="CAB4220183.1"/>
    <property type="molecule type" value="Genomic_DNA"/>
</dbReference>
<evidence type="ECO:0000313" key="7">
    <source>
        <dbReference type="EMBL" id="CAB4188755.1"/>
    </source>
</evidence>
<evidence type="ECO:0000313" key="11">
    <source>
        <dbReference type="EMBL" id="CAB5230797.1"/>
    </source>
</evidence>
<name>A0A6J5SMK7_9CAUD</name>
<dbReference type="EMBL" id="LR796548">
    <property type="protein sequence ID" value="CAB4151007.1"/>
    <property type="molecule type" value="Genomic_DNA"/>
</dbReference>
<evidence type="ECO:0000313" key="3">
    <source>
        <dbReference type="EMBL" id="CAB4151007.1"/>
    </source>
</evidence>
<dbReference type="EMBL" id="LR796305">
    <property type="protein sequence ID" value="CAB4135607.1"/>
    <property type="molecule type" value="Genomic_DNA"/>
</dbReference>
<dbReference type="EMBL" id="LR797130">
    <property type="protein sequence ID" value="CAB4188755.1"/>
    <property type="molecule type" value="Genomic_DNA"/>
</dbReference>
<dbReference type="EMBL" id="LR796980">
    <property type="protein sequence ID" value="CAB4179268.1"/>
    <property type="molecule type" value="Genomic_DNA"/>
</dbReference>
<dbReference type="EMBL" id="LR798423">
    <property type="protein sequence ID" value="CAB5230797.1"/>
    <property type="molecule type" value="Genomic_DNA"/>
</dbReference>
<dbReference type="EMBL" id="LR796709">
    <property type="protein sequence ID" value="CAB4160672.1"/>
    <property type="molecule type" value="Genomic_DNA"/>
</dbReference>
<proteinExistence type="predicted"/>
<accession>A0A6J5SMK7</accession>
<evidence type="ECO:0000313" key="8">
    <source>
        <dbReference type="EMBL" id="CAB4192073.1"/>
    </source>
</evidence>
<dbReference type="EMBL" id="LR797434">
    <property type="protein sequence ID" value="CAB4216042.1"/>
    <property type="molecule type" value="Genomic_DNA"/>
</dbReference>
<sequence length="73" mass="7846">MANVIKIKNSGITTHAPTSLEFGELAINYVDGILFYKDSSNTIISFDISGAIGMSNLDTQVSDIEVSVAMQTF</sequence>
<evidence type="ECO:0000313" key="9">
    <source>
        <dbReference type="EMBL" id="CAB4216042.1"/>
    </source>
</evidence>
<organism evidence="9">
    <name type="scientific">uncultured Caudovirales phage</name>
    <dbReference type="NCBI Taxonomy" id="2100421"/>
    <lineage>
        <taxon>Viruses</taxon>
        <taxon>Duplodnaviria</taxon>
        <taxon>Heunggongvirae</taxon>
        <taxon>Uroviricota</taxon>
        <taxon>Caudoviricetes</taxon>
        <taxon>Peduoviridae</taxon>
        <taxon>Maltschvirus</taxon>
        <taxon>Maltschvirus maltsch</taxon>
    </lineage>
</organism>
<dbReference type="EMBL" id="LR796461">
    <property type="protein sequence ID" value="CAB4146068.1"/>
    <property type="molecule type" value="Genomic_DNA"/>
</dbReference>
<evidence type="ECO:0000313" key="2">
    <source>
        <dbReference type="EMBL" id="CAB4146068.1"/>
    </source>
</evidence>
<dbReference type="EMBL" id="LR797180">
    <property type="protein sequence ID" value="CAB4192073.1"/>
    <property type="molecule type" value="Genomic_DNA"/>
</dbReference>
<evidence type="ECO:0000313" key="4">
    <source>
        <dbReference type="EMBL" id="CAB4160672.1"/>
    </source>
</evidence>
<dbReference type="EMBL" id="LR796917">
    <property type="protein sequence ID" value="CAB4175219.1"/>
    <property type="molecule type" value="Genomic_DNA"/>
</dbReference>